<keyword evidence="2" id="KW-0732">Signal</keyword>
<evidence type="ECO:0000313" key="4">
    <source>
        <dbReference type="Proteomes" id="UP000175989"/>
    </source>
</evidence>
<sequence>MTLAARILPLMLIVLLAGCSAAVKQRIAACKIGDWQQIGKTDGLEGVPANFADRKDFCEDHDDGGKSATADAGARYTLGWQQGNTQMWTAMGVADGARGLPQQFGVRAAAEDVRKRKTPLNQGAYDAGWLKGNAQYWEGIGKRDGAAGQPIGSKEAGRSQASQAGVRFDDAAYSNGWQVGNRQFWQDAGSNDASNGVPDSELLKRAAQARSAGVQVQEDVYRAAWNAEIVNYWRNLGARDAVTGSEFGVRGREARQKGLKIFEAEYRQAWEQRLMQHWEQVGKEDGYGKPFLLEERIANARRDGVFAIPDTRAIYTRAWEAENARYCVPENAFEYGRANRAMAVEVCQPPLRDKLKRAWLSGQDFATAEARQRQAVDDARQLEARLYDGRKRLDRLERDLRNNQPTKEKPATDDSDKQNRRREQERRELIDYLRRVDRELVEARMWLDQNELHMQSLRREIY</sequence>
<dbReference type="InterPro" id="IPR021242">
    <property type="entry name" value="DUF2799"/>
</dbReference>
<organism evidence="3 4">
    <name type="scientific">Duganella phyllosphaerae</name>
    <dbReference type="NCBI Taxonomy" id="762836"/>
    <lineage>
        <taxon>Bacteria</taxon>
        <taxon>Pseudomonadati</taxon>
        <taxon>Pseudomonadota</taxon>
        <taxon>Betaproteobacteria</taxon>
        <taxon>Burkholderiales</taxon>
        <taxon>Oxalobacteraceae</taxon>
        <taxon>Telluria group</taxon>
        <taxon>Duganella</taxon>
    </lineage>
</organism>
<name>A0A1E7X4A3_9BURK</name>
<feature type="region of interest" description="Disordered" evidence="1">
    <location>
        <begin position="396"/>
        <end position="423"/>
    </location>
</feature>
<comment type="caution">
    <text evidence="3">The sequence shown here is derived from an EMBL/GenBank/DDBJ whole genome shotgun (WGS) entry which is preliminary data.</text>
</comment>
<dbReference type="EMBL" id="LROM01000061">
    <property type="protein sequence ID" value="OFA07341.1"/>
    <property type="molecule type" value="Genomic_DNA"/>
</dbReference>
<evidence type="ECO:0008006" key="5">
    <source>
        <dbReference type="Google" id="ProtNLM"/>
    </source>
</evidence>
<keyword evidence="4" id="KW-1185">Reference proteome</keyword>
<evidence type="ECO:0000313" key="3">
    <source>
        <dbReference type="EMBL" id="OFA07341.1"/>
    </source>
</evidence>
<dbReference type="OrthoDB" id="8771323at2"/>
<proteinExistence type="predicted"/>
<feature type="chain" id="PRO_5009208325" description="DUF2799 domain-containing protein" evidence="2">
    <location>
        <begin position="22"/>
        <end position="462"/>
    </location>
</feature>
<dbReference type="AlphaFoldDB" id="A0A1E7X4A3"/>
<dbReference type="Proteomes" id="UP000175989">
    <property type="component" value="Unassembled WGS sequence"/>
</dbReference>
<accession>A0A1E7X4A3</accession>
<evidence type="ECO:0000256" key="1">
    <source>
        <dbReference type="SAM" id="MobiDB-lite"/>
    </source>
</evidence>
<dbReference type="Pfam" id="PF10973">
    <property type="entry name" value="DUF2799"/>
    <property type="match status" value="1"/>
</dbReference>
<dbReference type="PROSITE" id="PS51257">
    <property type="entry name" value="PROKAR_LIPOPROTEIN"/>
    <property type="match status" value="1"/>
</dbReference>
<reference evidence="4" key="1">
    <citation type="journal article" date="2016" name="Front. Microbiol.">
        <title>Molecular Keys to the Janthinobacterium and Duganella spp. Interaction with the Plant Pathogen Fusarium graminearum.</title>
        <authorList>
            <person name="Haack F.S."/>
            <person name="Poehlein A."/>
            <person name="Kroger C."/>
            <person name="Voigt C.A."/>
            <person name="Piepenbring M."/>
            <person name="Bode H.B."/>
            <person name="Daniel R."/>
            <person name="Schafer W."/>
            <person name="Streit W.R."/>
        </authorList>
    </citation>
    <scope>NUCLEOTIDE SEQUENCE [LARGE SCALE GENOMIC DNA]</scope>
    <source>
        <strain evidence="4">T54</strain>
    </source>
</reference>
<dbReference type="PATRIC" id="fig|762836.4.peg.1327"/>
<evidence type="ECO:0000256" key="2">
    <source>
        <dbReference type="SAM" id="SignalP"/>
    </source>
</evidence>
<feature type="signal peptide" evidence="2">
    <location>
        <begin position="1"/>
        <end position="21"/>
    </location>
</feature>
<gene>
    <name evidence="3" type="ORF">DUPY_12720</name>
</gene>
<protein>
    <recommendedName>
        <fullName evidence="5">DUF2799 domain-containing protein</fullName>
    </recommendedName>
</protein>